<protein>
    <submittedName>
        <fullName evidence="2">Metallopeptidase ImmA</fullName>
        <ecNumber evidence="2">3.4.-.-</ecNumber>
    </submittedName>
</protein>
<dbReference type="KEGG" id="cpro:CPRO_24480"/>
<gene>
    <name evidence="2" type="primary">immA_2</name>
    <name evidence="2" type="ORF">CPRO_24480</name>
    <name evidence="3" type="ORF">SAMN02745151_02544</name>
</gene>
<dbReference type="Proteomes" id="UP000184204">
    <property type="component" value="Unassembled WGS sequence"/>
</dbReference>
<proteinExistence type="predicted"/>
<dbReference type="Gene3D" id="1.10.10.2910">
    <property type="match status" value="1"/>
</dbReference>
<reference evidence="3" key="3">
    <citation type="submission" date="2016-11" db="EMBL/GenBank/DDBJ databases">
        <authorList>
            <person name="Varghese N."/>
            <person name="Submissions S."/>
        </authorList>
    </citation>
    <scope>NUCLEOTIDE SEQUENCE</scope>
    <source>
        <strain evidence="3">DSM 1682</strain>
    </source>
</reference>
<dbReference type="EC" id="3.4.-.-" evidence="2"/>
<reference evidence="2 4" key="1">
    <citation type="journal article" date="2016" name="Genome Announc.">
        <title>Complete Genome Sequence of the Amino Acid-Fermenting Clostridium propionicum X2 (DSM 1682).</title>
        <authorList>
            <person name="Poehlein A."/>
            <person name="Schlien K."/>
            <person name="Chowdhury N.P."/>
            <person name="Gottschalk G."/>
            <person name="Buckel W."/>
            <person name="Daniel R."/>
        </authorList>
    </citation>
    <scope>NUCLEOTIDE SEQUENCE [LARGE SCALE GENOMIC DNA]</scope>
    <source>
        <strain evidence="2 4">X2</strain>
    </source>
</reference>
<dbReference type="PANTHER" id="PTHR43236:SF2">
    <property type="entry name" value="BLL0069 PROTEIN"/>
    <property type="match status" value="1"/>
</dbReference>
<evidence type="ECO:0000313" key="4">
    <source>
        <dbReference type="Proteomes" id="UP000068026"/>
    </source>
</evidence>
<dbReference type="Pfam" id="PF06114">
    <property type="entry name" value="Peptidase_M78"/>
    <property type="match status" value="1"/>
</dbReference>
<evidence type="ECO:0000313" key="3">
    <source>
        <dbReference type="EMBL" id="SHF02850.1"/>
    </source>
</evidence>
<dbReference type="Proteomes" id="UP000068026">
    <property type="component" value="Chromosome"/>
</dbReference>
<dbReference type="EMBL" id="CP014223">
    <property type="protein sequence ID" value="AMJ42014.1"/>
    <property type="molecule type" value="Genomic_DNA"/>
</dbReference>
<keyword evidence="4" id="KW-1185">Reference proteome</keyword>
<evidence type="ECO:0000259" key="1">
    <source>
        <dbReference type="Pfam" id="PF06114"/>
    </source>
</evidence>
<reference evidence="5" key="4">
    <citation type="submission" date="2016-11" db="EMBL/GenBank/DDBJ databases">
        <authorList>
            <person name="Jaros S."/>
            <person name="Januszkiewicz K."/>
            <person name="Wedrychowicz H."/>
        </authorList>
    </citation>
    <scope>NUCLEOTIDE SEQUENCE [LARGE SCALE GENOMIC DNA]</scope>
    <source>
        <strain evidence="5">DSM 1682</strain>
    </source>
</reference>
<dbReference type="PANTHER" id="PTHR43236">
    <property type="entry name" value="ANTITOXIN HIGA1"/>
    <property type="match status" value="1"/>
</dbReference>
<dbReference type="EMBL" id="FQUA01000014">
    <property type="protein sequence ID" value="SHF02850.1"/>
    <property type="molecule type" value="Genomic_DNA"/>
</dbReference>
<organism evidence="3 5">
    <name type="scientific">Anaerotignum propionicum DSM 1682</name>
    <dbReference type="NCBI Taxonomy" id="991789"/>
    <lineage>
        <taxon>Bacteria</taxon>
        <taxon>Bacillati</taxon>
        <taxon>Bacillota</taxon>
        <taxon>Clostridia</taxon>
        <taxon>Lachnospirales</taxon>
        <taxon>Anaerotignaceae</taxon>
        <taxon>Anaerotignum</taxon>
    </lineage>
</organism>
<feature type="domain" description="IrrE N-terminal-like" evidence="1">
    <location>
        <begin position="27"/>
        <end position="140"/>
    </location>
</feature>
<keyword evidence="2" id="KW-0378">Hydrolase</keyword>
<sequence length="142" mass="16883">MKSIKQIAGYYKRKFGTSNPFEIAEFLNIEVIFDNFDKCSGCYLFMKNHRCIFINKNLEYRDRMLVMAHELGHAILHRKMNCYFIRNKTFLLTSKIEREANRFAVDLLIDDKELEEYEDKTVGQLSEIFGIEPALIELRLKE</sequence>
<dbReference type="OrthoDB" id="9816277at2"/>
<dbReference type="InterPro" id="IPR052345">
    <property type="entry name" value="Rad_response_metalloprotease"/>
</dbReference>
<dbReference type="RefSeq" id="WP_066052164.1">
    <property type="nucleotide sequence ID" value="NZ_CP014223.1"/>
</dbReference>
<dbReference type="InterPro" id="IPR010359">
    <property type="entry name" value="IrrE_HExxH"/>
</dbReference>
<name>A0A0X8VBL4_ANAPI</name>
<dbReference type="GO" id="GO:0016787">
    <property type="term" value="F:hydrolase activity"/>
    <property type="evidence" value="ECO:0007669"/>
    <property type="project" value="UniProtKB-KW"/>
</dbReference>
<dbReference type="AlphaFoldDB" id="A0A0X8VBL4"/>
<evidence type="ECO:0000313" key="5">
    <source>
        <dbReference type="Proteomes" id="UP000184204"/>
    </source>
</evidence>
<accession>A0A0X8VBL4</accession>
<reference evidence="4" key="2">
    <citation type="submission" date="2016-01" db="EMBL/GenBank/DDBJ databases">
        <authorList>
            <person name="Poehlein A."/>
            <person name="Schlien K."/>
            <person name="Gottschalk G."/>
            <person name="Buckel W."/>
            <person name="Daniel R."/>
        </authorList>
    </citation>
    <scope>NUCLEOTIDE SEQUENCE [LARGE SCALE GENOMIC DNA]</scope>
    <source>
        <strain evidence="4">X2</strain>
    </source>
</reference>
<evidence type="ECO:0000313" key="2">
    <source>
        <dbReference type="EMBL" id="AMJ42014.1"/>
    </source>
</evidence>